<proteinExistence type="predicted"/>
<evidence type="ECO:0000313" key="2">
    <source>
        <dbReference type="Proteomes" id="UP000000845"/>
    </source>
</evidence>
<gene>
    <name evidence="1" type="ordered locus">Sterm_2837</name>
</gene>
<dbReference type="Proteomes" id="UP000000845">
    <property type="component" value="Chromosome"/>
</dbReference>
<dbReference type="HOGENOM" id="CLU_1914483_0_0_0"/>
<evidence type="ECO:0000313" key="1">
    <source>
        <dbReference type="EMBL" id="ACZ09681.1"/>
    </source>
</evidence>
<protein>
    <submittedName>
        <fullName evidence="1">Uncharacterized protein</fullName>
    </submittedName>
</protein>
<keyword evidence="2" id="KW-1185">Reference proteome</keyword>
<reference evidence="1 2" key="2">
    <citation type="journal article" date="2010" name="Stand. Genomic Sci.">
        <title>Complete genome sequence of Sebaldella termitidis type strain (NCTC 11300).</title>
        <authorList>
            <person name="Harmon-Smith M."/>
            <person name="Celia L."/>
            <person name="Chertkov O."/>
            <person name="Lapidus A."/>
            <person name="Copeland A."/>
            <person name="Glavina Del Rio T."/>
            <person name="Nolan M."/>
            <person name="Lucas S."/>
            <person name="Tice H."/>
            <person name="Cheng J.F."/>
            <person name="Han C."/>
            <person name="Detter J.C."/>
            <person name="Bruce D."/>
            <person name="Goodwin L."/>
            <person name="Pitluck S."/>
            <person name="Pati A."/>
            <person name="Liolios K."/>
            <person name="Ivanova N."/>
            <person name="Mavromatis K."/>
            <person name="Mikhailova N."/>
            <person name="Chen A."/>
            <person name="Palaniappan K."/>
            <person name="Land M."/>
            <person name="Hauser L."/>
            <person name="Chang Y.J."/>
            <person name="Jeffries C.D."/>
            <person name="Brettin T."/>
            <person name="Goker M."/>
            <person name="Beck B."/>
            <person name="Bristow J."/>
            <person name="Eisen J.A."/>
            <person name="Markowitz V."/>
            <person name="Hugenholtz P."/>
            <person name="Kyrpides N.C."/>
            <person name="Klenk H.P."/>
            <person name="Chen F."/>
        </authorList>
    </citation>
    <scope>NUCLEOTIDE SEQUENCE [LARGE SCALE GENOMIC DNA]</scope>
    <source>
        <strain evidence="2">ATCC 33386 / NCTC 11300</strain>
    </source>
</reference>
<dbReference type="InterPro" id="IPR054438">
    <property type="entry name" value="Struct_cement_gp24/gp6"/>
</dbReference>
<dbReference type="EMBL" id="CP001739">
    <property type="protein sequence ID" value="ACZ09681.1"/>
    <property type="molecule type" value="Genomic_DNA"/>
</dbReference>
<name>D1AN77_SEBTE</name>
<dbReference type="eggNOG" id="ENOG502ZFQU">
    <property type="taxonomic scope" value="Bacteria"/>
</dbReference>
<dbReference type="AlphaFoldDB" id="D1AN77"/>
<organism evidence="1 2">
    <name type="scientific">Sebaldella termitidis (strain ATCC 33386 / NCTC 11300)</name>
    <dbReference type="NCBI Taxonomy" id="526218"/>
    <lineage>
        <taxon>Bacteria</taxon>
        <taxon>Fusobacteriati</taxon>
        <taxon>Fusobacteriota</taxon>
        <taxon>Fusobacteriia</taxon>
        <taxon>Fusobacteriales</taxon>
        <taxon>Leptotrichiaceae</taxon>
        <taxon>Sebaldella</taxon>
    </lineage>
</organism>
<accession>D1AN77</accession>
<sequence>MAVVVNQAGKEAYSTQGTDYRTFYTDVDLIIGTPVQYVSGKEDHVEPYVTGGVFAGIVMHTDHNYVDSNNNKLIQGGSSVKVLRSGNLYVIAGANVTEGARAALDATGKFVVEGASGATAINAFYDETAATDGETIIILQNTVYGG</sequence>
<dbReference type="Pfam" id="PF22758">
    <property type="entry name" value="Phage_cement"/>
    <property type="match status" value="1"/>
</dbReference>
<reference evidence="2" key="1">
    <citation type="submission" date="2009-09" db="EMBL/GenBank/DDBJ databases">
        <title>The complete chromosome of Sebaldella termitidis ATCC 33386.</title>
        <authorList>
            <consortium name="US DOE Joint Genome Institute (JGI-PGF)"/>
            <person name="Lucas S."/>
            <person name="Copeland A."/>
            <person name="Lapidus A."/>
            <person name="Glavina del Rio T."/>
            <person name="Dalin E."/>
            <person name="Tice H."/>
            <person name="Bruce D."/>
            <person name="Goodwin L."/>
            <person name="Pitluck S."/>
            <person name="Kyrpides N."/>
            <person name="Mavromatis K."/>
            <person name="Ivanova N."/>
            <person name="Mikhailova N."/>
            <person name="Sims D."/>
            <person name="Meincke L."/>
            <person name="Brettin T."/>
            <person name="Detter J.C."/>
            <person name="Han C."/>
            <person name="Larimer F."/>
            <person name="Land M."/>
            <person name="Hauser L."/>
            <person name="Markowitz V."/>
            <person name="Cheng J.F."/>
            <person name="Hugenholtz P."/>
            <person name="Woyke T."/>
            <person name="Wu D."/>
            <person name="Eisen J.A."/>
        </authorList>
    </citation>
    <scope>NUCLEOTIDE SEQUENCE [LARGE SCALE GENOMIC DNA]</scope>
    <source>
        <strain evidence="2">ATCC 33386 / NCTC 11300</strain>
    </source>
</reference>
<dbReference type="KEGG" id="str:Sterm_2837"/>
<dbReference type="STRING" id="526218.Sterm_2837"/>
<dbReference type="RefSeq" id="WP_012862275.1">
    <property type="nucleotide sequence ID" value="NC_013517.1"/>
</dbReference>